<evidence type="ECO:0000313" key="7">
    <source>
        <dbReference type="Proteomes" id="UP000504630"/>
    </source>
</evidence>
<sequence>MKGEVKRSPSSLRLCCNSVAMKLQILLILIFNVFTVALVQSLSEVIGYIGENVTLTSRADPSWNLSSIDWLIFSNHWIATYRSGKTNINWVDRYNERLTLNISSGDLTIHDLNTEDATLYTVEFNTKSKNIVQKTELIVMKRLQEPTIHTVRYSRGKDGCWFQLHCSSTDKGVDLSWQGLSPQGNCFRPLHIYQRHRHPCGIHLHIQQEHGEGLERFHSKVWRCCSRSEI</sequence>
<evidence type="ECO:0000256" key="3">
    <source>
        <dbReference type="ARBA" id="ARBA00023136"/>
    </source>
</evidence>
<dbReference type="KEGG" id="cgob:115023894"/>
<dbReference type="FunCoup" id="A0A6J2RJJ5">
    <property type="interactions" value="20"/>
</dbReference>
<name>A0A6J2RJJ5_COTGO</name>
<evidence type="ECO:0000313" key="8">
    <source>
        <dbReference type="RefSeq" id="XP_029311098.1"/>
    </source>
</evidence>
<feature type="domain" description="Immunoglobulin" evidence="6">
    <location>
        <begin position="42"/>
        <end position="140"/>
    </location>
</feature>
<comment type="subcellular location">
    <subcellularLocation>
        <location evidence="1">Membrane</location>
    </subcellularLocation>
</comment>
<evidence type="ECO:0000256" key="1">
    <source>
        <dbReference type="ARBA" id="ARBA00004370"/>
    </source>
</evidence>
<dbReference type="InterPro" id="IPR015631">
    <property type="entry name" value="CD2/SLAM_rcpt"/>
</dbReference>
<dbReference type="AlphaFoldDB" id="A0A6J2RJJ5"/>
<dbReference type="GeneID" id="115023894"/>
<evidence type="ECO:0000256" key="4">
    <source>
        <dbReference type="ARBA" id="ARBA00023180"/>
    </source>
</evidence>
<organism evidence="7 8">
    <name type="scientific">Cottoperca gobio</name>
    <name type="common">Frogmouth</name>
    <name type="synonym">Aphritis gobio</name>
    <dbReference type="NCBI Taxonomy" id="56716"/>
    <lineage>
        <taxon>Eukaryota</taxon>
        <taxon>Metazoa</taxon>
        <taxon>Chordata</taxon>
        <taxon>Craniata</taxon>
        <taxon>Vertebrata</taxon>
        <taxon>Euteleostomi</taxon>
        <taxon>Actinopterygii</taxon>
        <taxon>Neopterygii</taxon>
        <taxon>Teleostei</taxon>
        <taxon>Neoteleostei</taxon>
        <taxon>Acanthomorphata</taxon>
        <taxon>Eupercaria</taxon>
        <taxon>Perciformes</taxon>
        <taxon>Notothenioidei</taxon>
        <taxon>Bovichtidae</taxon>
        <taxon>Cottoperca</taxon>
    </lineage>
</organism>
<dbReference type="InterPro" id="IPR013783">
    <property type="entry name" value="Ig-like_fold"/>
</dbReference>
<gene>
    <name evidence="8" type="primary">LOC115023894</name>
</gene>
<dbReference type="Proteomes" id="UP000504630">
    <property type="component" value="Chromosome 18"/>
</dbReference>
<dbReference type="OrthoDB" id="8958824at2759"/>
<evidence type="ECO:0000256" key="5">
    <source>
        <dbReference type="SAM" id="Phobius"/>
    </source>
</evidence>
<keyword evidence="2" id="KW-0732">Signal</keyword>
<keyword evidence="5" id="KW-1133">Transmembrane helix</keyword>
<keyword evidence="3 5" id="KW-0472">Membrane</keyword>
<dbReference type="RefSeq" id="XP_029311098.1">
    <property type="nucleotide sequence ID" value="XM_029455238.1"/>
</dbReference>
<dbReference type="InParanoid" id="A0A6J2RJJ5"/>
<dbReference type="GO" id="GO:0016020">
    <property type="term" value="C:membrane"/>
    <property type="evidence" value="ECO:0007669"/>
    <property type="project" value="UniProtKB-SubCell"/>
</dbReference>
<reference evidence="8" key="1">
    <citation type="submission" date="2025-08" db="UniProtKB">
        <authorList>
            <consortium name="RefSeq"/>
        </authorList>
    </citation>
    <scope>IDENTIFICATION</scope>
</reference>
<dbReference type="InterPro" id="IPR003599">
    <property type="entry name" value="Ig_sub"/>
</dbReference>
<keyword evidence="7" id="KW-1185">Reference proteome</keyword>
<dbReference type="PANTHER" id="PTHR12080">
    <property type="entry name" value="SIGNALING LYMPHOCYTIC ACTIVATION MOLECULE"/>
    <property type="match status" value="1"/>
</dbReference>
<feature type="transmembrane region" description="Helical" evidence="5">
    <location>
        <begin position="21"/>
        <end position="39"/>
    </location>
</feature>
<dbReference type="InterPro" id="IPR036179">
    <property type="entry name" value="Ig-like_dom_sf"/>
</dbReference>
<keyword evidence="4" id="KW-0325">Glycoprotein</keyword>
<keyword evidence="5" id="KW-0812">Transmembrane</keyword>
<dbReference type="Gene3D" id="2.60.40.10">
    <property type="entry name" value="Immunoglobulins"/>
    <property type="match status" value="1"/>
</dbReference>
<evidence type="ECO:0000256" key="2">
    <source>
        <dbReference type="ARBA" id="ARBA00022729"/>
    </source>
</evidence>
<dbReference type="SMART" id="SM00409">
    <property type="entry name" value="IG"/>
    <property type="match status" value="1"/>
</dbReference>
<dbReference type="PANTHER" id="PTHR12080:SF48">
    <property type="entry name" value="IMMUNOGLOBULIN SUBTYPE DOMAIN-CONTAINING PROTEIN"/>
    <property type="match status" value="1"/>
</dbReference>
<proteinExistence type="predicted"/>
<dbReference type="SUPFAM" id="SSF48726">
    <property type="entry name" value="Immunoglobulin"/>
    <property type="match status" value="1"/>
</dbReference>
<protein>
    <submittedName>
        <fullName evidence="8">Uncharacterized protein LOC115023894</fullName>
    </submittedName>
</protein>
<accession>A0A6J2RJJ5</accession>
<evidence type="ECO:0000259" key="6">
    <source>
        <dbReference type="SMART" id="SM00409"/>
    </source>
</evidence>